<gene>
    <name evidence="1" type="ORF">EUX98_g2371</name>
</gene>
<protein>
    <submittedName>
        <fullName evidence="1">Uncharacterized protein</fullName>
    </submittedName>
</protein>
<proteinExistence type="predicted"/>
<comment type="caution">
    <text evidence="1">The sequence shown here is derived from an EMBL/GenBank/DDBJ whole genome shotgun (WGS) entry which is preliminary data.</text>
</comment>
<dbReference type="EMBL" id="SGPM01000036">
    <property type="protein sequence ID" value="THH31842.1"/>
    <property type="molecule type" value="Genomic_DNA"/>
</dbReference>
<keyword evidence="2" id="KW-1185">Reference proteome</keyword>
<organism evidence="1 2">
    <name type="scientific">Antrodiella citrinella</name>
    <dbReference type="NCBI Taxonomy" id="2447956"/>
    <lineage>
        <taxon>Eukaryota</taxon>
        <taxon>Fungi</taxon>
        <taxon>Dikarya</taxon>
        <taxon>Basidiomycota</taxon>
        <taxon>Agaricomycotina</taxon>
        <taxon>Agaricomycetes</taxon>
        <taxon>Polyporales</taxon>
        <taxon>Steccherinaceae</taxon>
        <taxon>Antrodiella</taxon>
    </lineage>
</organism>
<evidence type="ECO:0000313" key="2">
    <source>
        <dbReference type="Proteomes" id="UP000308730"/>
    </source>
</evidence>
<dbReference type="Proteomes" id="UP000308730">
    <property type="component" value="Unassembled WGS sequence"/>
</dbReference>
<dbReference type="OrthoDB" id="2523383at2759"/>
<sequence>MFQVASRPAAPFADMQTYNHHAQSPAPPSLNLPRSLKRPAYKEVSRSVLLAVDTSLPNYPVEFIKHHLKSRAAEMRRALGLMSIMSSLPKSHLPPYLDVPIMPSSNPPDSHDFPTHLLAISSSKISPSAPNTPTVASFAAQAAAASSATVPLYPTNALVLAAHCTALPPLPIRRSEDETAASVRLPLVPLTVPHGETFPPLHAFLHDKRADKLLAFLLPSLAARFPRPPALSTSSRDSRETPAYVSGFSSEHMHRFAQELISAAYAAAGPQGAASGLMSHTRVINGLWANTCSLGIHDTELWSVLDFAYEIVITALTSLATRDRY</sequence>
<accession>A0A4S4MZ86</accession>
<name>A0A4S4MZ86_9APHY</name>
<evidence type="ECO:0000313" key="1">
    <source>
        <dbReference type="EMBL" id="THH31842.1"/>
    </source>
</evidence>
<reference evidence="1 2" key="1">
    <citation type="submission" date="2019-02" db="EMBL/GenBank/DDBJ databases">
        <title>Genome sequencing of the rare red list fungi Antrodiella citrinella (Flaviporus citrinellus).</title>
        <authorList>
            <person name="Buettner E."/>
            <person name="Kellner H."/>
        </authorList>
    </citation>
    <scope>NUCLEOTIDE SEQUENCE [LARGE SCALE GENOMIC DNA]</scope>
    <source>
        <strain evidence="1 2">DSM 108506</strain>
    </source>
</reference>
<dbReference type="AlphaFoldDB" id="A0A4S4MZ86"/>